<evidence type="ECO:0000313" key="3">
    <source>
        <dbReference type="Proteomes" id="UP000554342"/>
    </source>
</evidence>
<evidence type="ECO:0000313" key="2">
    <source>
        <dbReference type="EMBL" id="MBB5717874.1"/>
    </source>
</evidence>
<evidence type="ECO:0008006" key="4">
    <source>
        <dbReference type="Google" id="ProtNLM"/>
    </source>
</evidence>
<dbReference type="Proteomes" id="UP000554342">
    <property type="component" value="Unassembled WGS sequence"/>
</dbReference>
<proteinExistence type="predicted"/>
<dbReference type="RefSeq" id="WP_184001586.1">
    <property type="nucleotide sequence ID" value="NZ_BAABIF010000004.1"/>
</dbReference>
<dbReference type="EMBL" id="JACIJI010000001">
    <property type="protein sequence ID" value="MBB5717874.1"/>
    <property type="molecule type" value="Genomic_DNA"/>
</dbReference>
<reference evidence="2 3" key="1">
    <citation type="submission" date="2020-08" db="EMBL/GenBank/DDBJ databases">
        <title>Genomic Encyclopedia of Type Strains, Phase IV (KMG-IV): sequencing the most valuable type-strain genomes for metagenomic binning, comparative biology and taxonomic classification.</title>
        <authorList>
            <person name="Goeker M."/>
        </authorList>
    </citation>
    <scope>NUCLEOTIDE SEQUENCE [LARGE SCALE GENOMIC DNA]</scope>
    <source>
        <strain evidence="2 3">DSM 27203</strain>
    </source>
</reference>
<comment type="caution">
    <text evidence="2">The sequence shown here is derived from an EMBL/GenBank/DDBJ whole genome shotgun (WGS) entry which is preliminary data.</text>
</comment>
<feature type="region of interest" description="Disordered" evidence="1">
    <location>
        <begin position="186"/>
        <end position="208"/>
    </location>
</feature>
<gene>
    <name evidence="2" type="ORF">FHR23_000781</name>
</gene>
<name>A0A840YWF4_9SPHN</name>
<organism evidence="2 3">
    <name type="scientific">Stakelama sediminis</name>
    <dbReference type="NCBI Taxonomy" id="463200"/>
    <lineage>
        <taxon>Bacteria</taxon>
        <taxon>Pseudomonadati</taxon>
        <taxon>Pseudomonadota</taxon>
        <taxon>Alphaproteobacteria</taxon>
        <taxon>Sphingomonadales</taxon>
        <taxon>Sphingomonadaceae</taxon>
        <taxon>Stakelama</taxon>
    </lineage>
</organism>
<dbReference type="InterPro" id="IPR022061">
    <property type="entry name" value="DUF3617"/>
</dbReference>
<dbReference type="Pfam" id="PF12276">
    <property type="entry name" value="DUF3617"/>
    <property type="match status" value="1"/>
</dbReference>
<evidence type="ECO:0000256" key="1">
    <source>
        <dbReference type="SAM" id="MobiDB-lite"/>
    </source>
</evidence>
<dbReference type="AlphaFoldDB" id="A0A840YWF4"/>
<keyword evidence="3" id="KW-1185">Reference proteome</keyword>
<accession>A0A840YWF4</accession>
<sequence length="208" mass="22496">MRNNISVEIAAPARSPSRKFQRNFPRYNKIILAGVLLLAGCGGKGTADNGAVSMKNASVADVTAKARDLPKQQPGEWKTTTRILKLESSDIPKGSAVAKLMQEQMQKEQTDTTCVTADRMQRPLFERAVDPTGKCRYDHFSMQGGRIDAQLECPAPDGPGTVVVQHKGTFGATSFDVQTTMTRKDATGKDTGTTTMEVKSQRIGDCSA</sequence>
<protein>
    <recommendedName>
        <fullName evidence="4">DUF3617 domain-containing protein</fullName>
    </recommendedName>
</protein>